<protein>
    <recommendedName>
        <fullName evidence="3">IQ motif containing K</fullName>
    </recommendedName>
</protein>
<dbReference type="PROSITE" id="PS50096">
    <property type="entry name" value="IQ"/>
    <property type="match status" value="1"/>
</dbReference>
<evidence type="ECO:0000256" key="1">
    <source>
        <dbReference type="SAM" id="MobiDB-lite"/>
    </source>
</evidence>
<feature type="compositionally biased region" description="Basic and acidic residues" evidence="1">
    <location>
        <begin position="149"/>
        <end position="159"/>
    </location>
</feature>
<dbReference type="InParanoid" id="A0A1X7VU31"/>
<dbReference type="PANTHER" id="PTHR34927">
    <property type="entry name" value="IQ DOMAIN-CONTAINING PROTEIN K"/>
    <property type="match status" value="1"/>
</dbReference>
<feature type="region of interest" description="Disordered" evidence="1">
    <location>
        <begin position="149"/>
        <end position="171"/>
    </location>
</feature>
<dbReference type="OrthoDB" id="2155538at2759"/>
<accession>A0A1X7VU31</accession>
<dbReference type="Gene3D" id="1.20.890.10">
    <property type="entry name" value="cAMP-dependent protein kinase regulatory subunit, dimerization-anchoring domain"/>
    <property type="match status" value="1"/>
</dbReference>
<sequence length="171" mass="20415">LPTIVTKQLQNNMAEESATSYLEREIFPVLLPGLEEMLHVASTTEKRKRFNSLDYLVEYLYKHNPRKDGRDEITLAKIPFVEEEWKKNPRPPLPPSATLSEDEARLIIQAAYRGYRTRCREDVQLFREWQKGRRKEINAVKVIQREWRRHREEKDDSKTSEMNMNQENENV</sequence>
<organism evidence="2">
    <name type="scientific">Amphimedon queenslandica</name>
    <name type="common">Sponge</name>
    <dbReference type="NCBI Taxonomy" id="400682"/>
    <lineage>
        <taxon>Eukaryota</taxon>
        <taxon>Metazoa</taxon>
        <taxon>Porifera</taxon>
        <taxon>Demospongiae</taxon>
        <taxon>Heteroscleromorpha</taxon>
        <taxon>Haplosclerida</taxon>
        <taxon>Niphatidae</taxon>
        <taxon>Amphimedon</taxon>
    </lineage>
</organism>
<dbReference type="InterPro" id="IPR000048">
    <property type="entry name" value="IQ_motif_EF-hand-BS"/>
</dbReference>
<dbReference type="Pfam" id="PF00612">
    <property type="entry name" value="IQ"/>
    <property type="match status" value="1"/>
</dbReference>
<name>A0A1X7VU31_AMPQE</name>
<dbReference type="eggNOG" id="ENOG502RYCY">
    <property type="taxonomic scope" value="Eukaryota"/>
</dbReference>
<proteinExistence type="predicted"/>
<dbReference type="AlphaFoldDB" id="A0A1X7VU31"/>
<dbReference type="InterPro" id="IPR043408">
    <property type="entry name" value="IQCK"/>
</dbReference>
<dbReference type="PANTHER" id="PTHR34927:SF1">
    <property type="entry name" value="IQ DOMAIN-CONTAINING PROTEIN K"/>
    <property type="match status" value="1"/>
</dbReference>
<reference evidence="2" key="1">
    <citation type="submission" date="2017-05" db="UniProtKB">
        <authorList>
            <consortium name="EnsemblMetazoa"/>
        </authorList>
    </citation>
    <scope>IDENTIFICATION</scope>
</reference>
<evidence type="ECO:0008006" key="3">
    <source>
        <dbReference type="Google" id="ProtNLM"/>
    </source>
</evidence>
<feature type="compositionally biased region" description="Polar residues" evidence="1">
    <location>
        <begin position="160"/>
        <end position="171"/>
    </location>
</feature>
<evidence type="ECO:0000313" key="2">
    <source>
        <dbReference type="EnsemblMetazoa" id="Aqu2.1.43379_001"/>
    </source>
</evidence>
<dbReference type="EnsemblMetazoa" id="Aqu2.1.43379_001">
    <property type="protein sequence ID" value="Aqu2.1.43379_001"/>
    <property type="gene ID" value="Aqu2.1.43379"/>
</dbReference>